<dbReference type="InterPro" id="IPR043502">
    <property type="entry name" value="DNA/RNA_pol_sf"/>
</dbReference>
<evidence type="ECO:0000313" key="2">
    <source>
        <dbReference type="EMBL" id="OHA26670.1"/>
    </source>
</evidence>
<comment type="caution">
    <text evidence="2">The sequence shown here is derived from an EMBL/GenBank/DDBJ whole genome shotgun (WGS) entry which is preliminary data.</text>
</comment>
<evidence type="ECO:0000313" key="3">
    <source>
        <dbReference type="Proteomes" id="UP000177943"/>
    </source>
</evidence>
<dbReference type="Pfam" id="PF00078">
    <property type="entry name" value="RVT_1"/>
    <property type="match status" value="1"/>
</dbReference>
<dbReference type="EMBL" id="MHRP01000028">
    <property type="protein sequence ID" value="OHA26670.1"/>
    <property type="molecule type" value="Genomic_DNA"/>
</dbReference>
<dbReference type="InterPro" id="IPR000477">
    <property type="entry name" value="RT_dom"/>
</dbReference>
<dbReference type="PANTHER" id="PTHR34047:SF8">
    <property type="entry name" value="PROTEIN YKFC"/>
    <property type="match status" value="1"/>
</dbReference>
<proteinExistence type="predicted"/>
<protein>
    <recommendedName>
        <fullName evidence="1">Reverse transcriptase domain-containing protein</fullName>
    </recommendedName>
</protein>
<organism evidence="2 3">
    <name type="scientific">Candidatus Taylorbacteria bacterium RIFCSPHIGHO2_02_FULL_45_35</name>
    <dbReference type="NCBI Taxonomy" id="1802311"/>
    <lineage>
        <taxon>Bacteria</taxon>
        <taxon>Candidatus Tayloriibacteriota</taxon>
    </lineage>
</organism>
<name>A0A1G2MRZ5_9BACT</name>
<reference evidence="2 3" key="1">
    <citation type="journal article" date="2016" name="Nat. Commun.">
        <title>Thousands of microbial genomes shed light on interconnected biogeochemical processes in an aquifer system.</title>
        <authorList>
            <person name="Anantharaman K."/>
            <person name="Brown C.T."/>
            <person name="Hug L.A."/>
            <person name="Sharon I."/>
            <person name="Castelle C.J."/>
            <person name="Probst A.J."/>
            <person name="Thomas B.C."/>
            <person name="Singh A."/>
            <person name="Wilkins M.J."/>
            <person name="Karaoz U."/>
            <person name="Brodie E.L."/>
            <person name="Williams K.H."/>
            <person name="Hubbard S.S."/>
            <person name="Banfield J.F."/>
        </authorList>
    </citation>
    <scope>NUCLEOTIDE SEQUENCE [LARGE SCALE GENOMIC DNA]</scope>
</reference>
<sequence>MQKFAFCIEDNIFNLHKKLQNKTWVPDPYISFSVADPKPRMIHKASVRDRVLHQAVYRQLYPIFDEGFIHDSYASRPGKGTLRGVLRFEQFARQVSNNYTRQIFVLKCDIRKFFDCIDHKILLSLLKQKVYDVDLLWLLTKLITSFEKTEGKGLPLGNVTSQLFSNVYLNDLDQYVKRGLKVHRYIRYCDDFVIVGVHFGKLDDLIPRVGKFLKEKLELDLHPDKISIRTLEQCVDFLGYVTLPRYRVLRTRTKRRMFKRCILLFQRQTTEAEKEYAKRVLLSYKGLLSHSREYCSWKRLERLHEQ</sequence>
<gene>
    <name evidence="2" type="ORF">A3D56_02600</name>
</gene>
<dbReference type="AlphaFoldDB" id="A0A1G2MRZ5"/>
<dbReference type="PROSITE" id="PS50878">
    <property type="entry name" value="RT_POL"/>
    <property type="match status" value="1"/>
</dbReference>
<dbReference type="Proteomes" id="UP000177943">
    <property type="component" value="Unassembled WGS sequence"/>
</dbReference>
<dbReference type="PANTHER" id="PTHR34047">
    <property type="entry name" value="NUCLEAR INTRON MATURASE 1, MITOCHONDRIAL-RELATED"/>
    <property type="match status" value="1"/>
</dbReference>
<dbReference type="CDD" id="cd01651">
    <property type="entry name" value="RT_G2_intron"/>
    <property type="match status" value="1"/>
</dbReference>
<dbReference type="InterPro" id="IPR051083">
    <property type="entry name" value="GrpII_Intron_Splice-Mob/Def"/>
</dbReference>
<accession>A0A1G2MRZ5</accession>
<dbReference type="SUPFAM" id="SSF56672">
    <property type="entry name" value="DNA/RNA polymerases"/>
    <property type="match status" value="1"/>
</dbReference>
<evidence type="ECO:0000259" key="1">
    <source>
        <dbReference type="PROSITE" id="PS50878"/>
    </source>
</evidence>
<feature type="domain" description="Reverse transcriptase" evidence="1">
    <location>
        <begin position="1"/>
        <end position="242"/>
    </location>
</feature>